<dbReference type="Pfam" id="PF04149">
    <property type="entry name" value="DUF397"/>
    <property type="match status" value="1"/>
</dbReference>
<dbReference type="Proteomes" id="UP000605992">
    <property type="component" value="Unassembled WGS sequence"/>
</dbReference>
<keyword evidence="3" id="KW-1185">Reference proteome</keyword>
<feature type="domain" description="DUF397" evidence="1">
    <location>
        <begin position="16"/>
        <end position="69"/>
    </location>
</feature>
<dbReference type="EMBL" id="BOOR01000057">
    <property type="protein sequence ID" value="GII57907.1"/>
    <property type="molecule type" value="Genomic_DNA"/>
</dbReference>
<dbReference type="InterPro" id="IPR007278">
    <property type="entry name" value="DUF397"/>
</dbReference>
<evidence type="ECO:0000313" key="2">
    <source>
        <dbReference type="EMBL" id="GII57907.1"/>
    </source>
</evidence>
<sequence>MTESRNGVHDPQLAGLVWRKSRRSNPSGNCVELAELPDGRVAIRNSRHPSGPVLVYERDDMAAFLTSAKNGAFDDFLES</sequence>
<name>A0A8J3XWQ8_9ACTN</name>
<gene>
    <name evidence="2" type="ORF">Pth03_62960</name>
</gene>
<proteinExistence type="predicted"/>
<reference evidence="2" key="1">
    <citation type="submission" date="2021-01" db="EMBL/GenBank/DDBJ databases">
        <title>Whole genome shotgun sequence of Planotetraspora thailandica NBRC 104271.</title>
        <authorList>
            <person name="Komaki H."/>
            <person name="Tamura T."/>
        </authorList>
    </citation>
    <scope>NUCLEOTIDE SEQUENCE</scope>
    <source>
        <strain evidence="2">NBRC 104271</strain>
    </source>
</reference>
<protein>
    <submittedName>
        <fullName evidence="2">Transcriptional regulator</fullName>
    </submittedName>
</protein>
<organism evidence="2 3">
    <name type="scientific">Planotetraspora thailandica</name>
    <dbReference type="NCBI Taxonomy" id="487172"/>
    <lineage>
        <taxon>Bacteria</taxon>
        <taxon>Bacillati</taxon>
        <taxon>Actinomycetota</taxon>
        <taxon>Actinomycetes</taxon>
        <taxon>Streptosporangiales</taxon>
        <taxon>Streptosporangiaceae</taxon>
        <taxon>Planotetraspora</taxon>
    </lineage>
</organism>
<comment type="caution">
    <text evidence="2">The sequence shown here is derived from an EMBL/GenBank/DDBJ whole genome shotgun (WGS) entry which is preliminary data.</text>
</comment>
<dbReference type="AlphaFoldDB" id="A0A8J3XWQ8"/>
<accession>A0A8J3XWQ8</accession>
<evidence type="ECO:0000313" key="3">
    <source>
        <dbReference type="Proteomes" id="UP000605992"/>
    </source>
</evidence>
<evidence type="ECO:0000259" key="1">
    <source>
        <dbReference type="Pfam" id="PF04149"/>
    </source>
</evidence>
<dbReference type="RefSeq" id="WP_203948024.1">
    <property type="nucleotide sequence ID" value="NZ_BOOR01000057.1"/>
</dbReference>